<reference evidence="1" key="1">
    <citation type="submission" date="2020-05" db="EMBL/GenBank/DDBJ databases">
        <authorList>
            <person name="Chiriac C."/>
            <person name="Salcher M."/>
            <person name="Ghai R."/>
            <person name="Kavagutti S V."/>
        </authorList>
    </citation>
    <scope>NUCLEOTIDE SEQUENCE</scope>
</reference>
<dbReference type="EMBL" id="CAEZVP010000022">
    <property type="protein sequence ID" value="CAB4628509.1"/>
    <property type="molecule type" value="Genomic_DNA"/>
</dbReference>
<organism evidence="1">
    <name type="scientific">freshwater metagenome</name>
    <dbReference type="NCBI Taxonomy" id="449393"/>
    <lineage>
        <taxon>unclassified sequences</taxon>
        <taxon>metagenomes</taxon>
        <taxon>ecological metagenomes</taxon>
    </lineage>
</organism>
<protein>
    <submittedName>
        <fullName evidence="1">Unannotated protein</fullName>
    </submittedName>
</protein>
<sequence>MKLEPFATNAMPVAYAPEDGSLNSLTSWKYPSGIRMRIPAPSPLSGSAPDAPRCSMLRSAVSALETISCVAILLSVATIATPQASCSFAGL</sequence>
<dbReference type="AlphaFoldDB" id="A0A6J6IWW5"/>
<gene>
    <name evidence="1" type="ORF">UFOPK2046_00225</name>
</gene>
<evidence type="ECO:0000313" key="1">
    <source>
        <dbReference type="EMBL" id="CAB4628509.1"/>
    </source>
</evidence>
<proteinExistence type="predicted"/>
<name>A0A6J6IWW5_9ZZZZ</name>
<accession>A0A6J6IWW5</accession>